<dbReference type="EMBL" id="CADEPI010000021">
    <property type="protein sequence ID" value="CAB3365659.1"/>
    <property type="molecule type" value="Genomic_DNA"/>
</dbReference>
<dbReference type="GO" id="GO:0016020">
    <property type="term" value="C:membrane"/>
    <property type="evidence" value="ECO:0007669"/>
    <property type="project" value="UniProtKB-SubCell"/>
</dbReference>
<evidence type="ECO:0000256" key="14">
    <source>
        <dbReference type="ARBA" id="ARBA00023305"/>
    </source>
</evidence>
<comment type="caution">
    <text evidence="18">The sequence shown here is derived from an EMBL/GenBank/DDBJ whole genome shotgun (WGS) entry which is preliminary data.</text>
</comment>
<dbReference type="GO" id="GO:0007602">
    <property type="term" value="P:phototransduction"/>
    <property type="evidence" value="ECO:0007669"/>
    <property type="project" value="UniProtKB-KW"/>
</dbReference>
<feature type="transmembrane region" description="Helical" evidence="15">
    <location>
        <begin position="133"/>
        <end position="152"/>
    </location>
</feature>
<keyword evidence="4 15" id="KW-0812">Transmembrane</keyword>
<feature type="transmembrane region" description="Helical" evidence="15">
    <location>
        <begin position="221"/>
        <end position="242"/>
    </location>
</feature>
<dbReference type="PRINTS" id="PR00238">
    <property type="entry name" value="OPSIN"/>
</dbReference>
<keyword evidence="8 15" id="KW-0297">G-protein coupled receptor</keyword>
<evidence type="ECO:0000256" key="5">
    <source>
        <dbReference type="ARBA" id="ARBA00022925"/>
    </source>
</evidence>
<dbReference type="PRINTS" id="PR00237">
    <property type="entry name" value="GPCRRHODOPSN"/>
</dbReference>
<evidence type="ECO:0000259" key="17">
    <source>
        <dbReference type="PROSITE" id="PS50262"/>
    </source>
</evidence>
<feature type="compositionally biased region" description="Polar residues" evidence="16">
    <location>
        <begin position="364"/>
        <end position="379"/>
    </location>
</feature>
<dbReference type="GO" id="GO:0004930">
    <property type="term" value="F:G protein-coupled receptor activity"/>
    <property type="evidence" value="ECO:0007669"/>
    <property type="project" value="UniProtKB-KW"/>
</dbReference>
<evidence type="ECO:0000256" key="4">
    <source>
        <dbReference type="ARBA" id="ARBA00022692"/>
    </source>
</evidence>
<dbReference type="PANTHER" id="PTHR24240">
    <property type="entry name" value="OPSIN"/>
    <property type="match status" value="1"/>
</dbReference>
<reference evidence="18 19" key="1">
    <citation type="submission" date="2020-04" db="EMBL/GenBank/DDBJ databases">
        <authorList>
            <person name="Alioto T."/>
            <person name="Alioto T."/>
            <person name="Gomez Garrido J."/>
        </authorList>
    </citation>
    <scope>NUCLEOTIDE SEQUENCE [LARGE SCALE GENOMIC DNA]</scope>
</reference>
<keyword evidence="3 15" id="KW-0716">Sensory transduction</keyword>
<proteinExistence type="inferred from homology"/>
<accession>A0A8S1CE36</accession>
<dbReference type="AlphaFoldDB" id="A0A8S1CE36"/>
<dbReference type="SUPFAM" id="SSF81321">
    <property type="entry name" value="Family A G protein-coupled receptor-like"/>
    <property type="match status" value="1"/>
</dbReference>
<keyword evidence="12" id="KW-0325">Glycoprotein</keyword>
<dbReference type="Gene3D" id="1.20.1070.10">
    <property type="entry name" value="Rhodopsin 7-helix transmembrane proteins"/>
    <property type="match status" value="1"/>
</dbReference>
<keyword evidence="5 15" id="KW-0681">Retinal protein</keyword>
<evidence type="ECO:0000313" key="18">
    <source>
        <dbReference type="EMBL" id="CAB3365659.1"/>
    </source>
</evidence>
<feature type="transmembrane region" description="Helical" evidence="15">
    <location>
        <begin position="284"/>
        <end position="308"/>
    </location>
</feature>
<evidence type="ECO:0000256" key="1">
    <source>
        <dbReference type="ARBA" id="ARBA00004141"/>
    </source>
</evidence>
<dbReference type="CDD" id="cd15079">
    <property type="entry name" value="7tmA_photoreceptors_insect"/>
    <property type="match status" value="1"/>
</dbReference>
<evidence type="ECO:0000256" key="7">
    <source>
        <dbReference type="ARBA" id="ARBA00022991"/>
    </source>
</evidence>
<evidence type="ECO:0000256" key="3">
    <source>
        <dbReference type="ARBA" id="ARBA00022606"/>
    </source>
</evidence>
<keyword evidence="7 15" id="KW-0157">Chromophore</keyword>
<feature type="transmembrane region" description="Helical" evidence="15">
    <location>
        <begin position="173"/>
        <end position="193"/>
    </location>
</feature>
<keyword evidence="14" id="KW-0844">Vision</keyword>
<evidence type="ECO:0000256" key="16">
    <source>
        <dbReference type="SAM" id="MobiDB-lite"/>
    </source>
</evidence>
<protein>
    <recommendedName>
        <fullName evidence="17">G-protein coupled receptors family 1 profile domain-containing protein</fullName>
    </recommendedName>
</protein>
<dbReference type="PROSITE" id="PS00237">
    <property type="entry name" value="G_PROTEIN_RECEP_F1_1"/>
    <property type="match status" value="1"/>
</dbReference>
<keyword evidence="19" id="KW-1185">Reference proteome</keyword>
<keyword evidence="10" id="KW-1015">Disulfide bond</keyword>
<dbReference type="FunFam" id="1.20.1070.10:FF:000044">
    <property type="entry name" value="Opsin, ultraviolet-sensitive"/>
    <property type="match status" value="1"/>
</dbReference>
<name>A0A8S1CE36_9INSE</name>
<evidence type="ECO:0000256" key="2">
    <source>
        <dbReference type="ARBA" id="ARBA00022543"/>
    </source>
</evidence>
<evidence type="ECO:0000256" key="12">
    <source>
        <dbReference type="ARBA" id="ARBA00023180"/>
    </source>
</evidence>
<organism evidence="18 19">
    <name type="scientific">Cloeon dipterum</name>
    <dbReference type="NCBI Taxonomy" id="197152"/>
    <lineage>
        <taxon>Eukaryota</taxon>
        <taxon>Metazoa</taxon>
        <taxon>Ecdysozoa</taxon>
        <taxon>Arthropoda</taxon>
        <taxon>Hexapoda</taxon>
        <taxon>Insecta</taxon>
        <taxon>Pterygota</taxon>
        <taxon>Palaeoptera</taxon>
        <taxon>Ephemeroptera</taxon>
        <taxon>Pisciforma</taxon>
        <taxon>Baetidae</taxon>
        <taxon>Cloeon</taxon>
    </lineage>
</organism>
<dbReference type="InterPro" id="IPR001760">
    <property type="entry name" value="Opsin"/>
</dbReference>
<dbReference type="InterPro" id="IPR050125">
    <property type="entry name" value="GPCR_opsins"/>
</dbReference>
<comment type="subcellular location">
    <subcellularLocation>
        <location evidence="1 15">Membrane</location>
        <topology evidence="1 15">Multi-pass membrane protein</topology>
    </subcellularLocation>
</comment>
<evidence type="ECO:0000256" key="6">
    <source>
        <dbReference type="ARBA" id="ARBA00022989"/>
    </source>
</evidence>
<keyword evidence="2 15" id="KW-0600">Photoreceptor protein</keyword>
<feature type="transmembrane region" description="Helical" evidence="15">
    <location>
        <begin position="61"/>
        <end position="85"/>
    </location>
</feature>
<evidence type="ECO:0000256" key="8">
    <source>
        <dbReference type="ARBA" id="ARBA00023040"/>
    </source>
</evidence>
<keyword evidence="11 15" id="KW-0675">Receptor</keyword>
<feature type="region of interest" description="Disordered" evidence="16">
    <location>
        <begin position="361"/>
        <end position="385"/>
    </location>
</feature>
<dbReference type="PRINTS" id="PR00577">
    <property type="entry name" value="OPSINRH3RH4"/>
</dbReference>
<feature type="transmembrane region" description="Helical" evidence="15">
    <location>
        <begin position="97"/>
        <end position="121"/>
    </location>
</feature>
<feature type="domain" description="G-protein coupled receptors family 1 profile" evidence="17">
    <location>
        <begin position="76"/>
        <end position="338"/>
    </location>
</feature>
<dbReference type="InterPro" id="IPR017452">
    <property type="entry name" value="GPCR_Rhodpsn_7TM"/>
</dbReference>
<evidence type="ECO:0000256" key="15">
    <source>
        <dbReference type="RuleBase" id="RU004951"/>
    </source>
</evidence>
<dbReference type="Pfam" id="PF00001">
    <property type="entry name" value="7tm_1"/>
    <property type="match status" value="1"/>
</dbReference>
<evidence type="ECO:0000313" key="19">
    <source>
        <dbReference type="Proteomes" id="UP000494165"/>
    </source>
</evidence>
<evidence type="ECO:0000256" key="11">
    <source>
        <dbReference type="ARBA" id="ARBA00023170"/>
    </source>
</evidence>
<keyword evidence="6 15" id="KW-1133">Transmembrane helix</keyword>
<dbReference type="PROSITE" id="PS50262">
    <property type="entry name" value="G_PROTEIN_RECEP_F1_2"/>
    <property type="match status" value="1"/>
</dbReference>
<dbReference type="GO" id="GO:0009881">
    <property type="term" value="F:photoreceptor activity"/>
    <property type="evidence" value="ECO:0007669"/>
    <property type="project" value="UniProtKB-KW"/>
</dbReference>
<keyword evidence="13 15" id="KW-0807">Transducer</keyword>
<comment type="similarity">
    <text evidence="15">Belongs to the G-protein coupled receptor 1 family. Opsin subfamily.</text>
</comment>
<evidence type="ECO:0000256" key="10">
    <source>
        <dbReference type="ARBA" id="ARBA00023157"/>
    </source>
</evidence>
<gene>
    <name evidence="18" type="ORF">CLODIP_2_CD05507</name>
</gene>
<dbReference type="GO" id="GO:0007601">
    <property type="term" value="P:visual perception"/>
    <property type="evidence" value="ECO:0007669"/>
    <property type="project" value="UniProtKB-KW"/>
</dbReference>
<dbReference type="InterPro" id="IPR000276">
    <property type="entry name" value="GPCR_Rhodpsn"/>
</dbReference>
<dbReference type="Proteomes" id="UP000494165">
    <property type="component" value="Unassembled WGS sequence"/>
</dbReference>
<feature type="transmembrane region" description="Helical" evidence="15">
    <location>
        <begin position="314"/>
        <end position="339"/>
    </location>
</feature>
<sequence>MLLNPSLPLAYNSTFEGPHAEARAGFSSESMAGVNLPPELIGLVDQHWLNFPPASSSDHTILGIVYLFIFIAGVFGNGCVLWIFLTTKSLRTSSNVFVANLAVLDLVMMAQLPIFVANSLYQGQVMGKVGCQLFGALGGIAGMGAAVNNVAIAYDRYRTIAFPLDGRMSMKSALLFVLFIWIWAMPFNLMPALEVWNRYVPEGFLTTCSFDYLTNTQDVRVFVMCIFIYAYLLPVSLLVLFYSKILVHVKEHTKAMADQARKMGVKSLAQGQDEKSAEIRIAKVACGIFFLFLCAWTPYATVALMGAFHSNRAILTPFASMVPAVFSKSIACVDPWVYAISHPKFREQMHKRLPWLISEERSSSKASDTTSQASNITSSVDDHKA</sequence>
<dbReference type="OrthoDB" id="2105199at2759"/>
<evidence type="ECO:0000256" key="13">
    <source>
        <dbReference type="ARBA" id="ARBA00023224"/>
    </source>
</evidence>
<evidence type="ECO:0000256" key="9">
    <source>
        <dbReference type="ARBA" id="ARBA00023136"/>
    </source>
</evidence>
<keyword evidence="9 15" id="KW-0472">Membrane</keyword>